<accession>A0A1G9Z2M3</accession>
<dbReference type="Proteomes" id="UP000198704">
    <property type="component" value="Unassembled WGS sequence"/>
</dbReference>
<dbReference type="Pfam" id="PF11162">
    <property type="entry name" value="DUF2946"/>
    <property type="match status" value="1"/>
</dbReference>
<evidence type="ECO:0000313" key="2">
    <source>
        <dbReference type="Proteomes" id="UP000198704"/>
    </source>
</evidence>
<dbReference type="EMBL" id="FNHS01000006">
    <property type="protein sequence ID" value="SDN14993.1"/>
    <property type="molecule type" value="Genomic_DNA"/>
</dbReference>
<proteinExistence type="predicted"/>
<gene>
    <name evidence="1" type="ORF">SAMN05216360_10659</name>
</gene>
<protein>
    <recommendedName>
        <fullName evidence="3">DUF2946 domain-containing protein</fullName>
    </recommendedName>
</protein>
<dbReference type="AlphaFoldDB" id="A0A1G9Z2M3"/>
<sequence length="134" mass="13667">MPMAPLTFGSARRPTGLFGAALIALALWVQVLAPVGALRTMLAGPEGLSGAVLCGHAPDRVATDASDAQSAPAALGCALCQLCRAGLALPQVPLAPELARSLRWHVVAWPIPPPAGFARANRIAARPRAPPLSA</sequence>
<evidence type="ECO:0008006" key="3">
    <source>
        <dbReference type="Google" id="ProtNLM"/>
    </source>
</evidence>
<organism evidence="1 2">
    <name type="scientific">Methylobacterium phyllostachyos</name>
    <dbReference type="NCBI Taxonomy" id="582672"/>
    <lineage>
        <taxon>Bacteria</taxon>
        <taxon>Pseudomonadati</taxon>
        <taxon>Pseudomonadota</taxon>
        <taxon>Alphaproteobacteria</taxon>
        <taxon>Hyphomicrobiales</taxon>
        <taxon>Methylobacteriaceae</taxon>
        <taxon>Methylobacterium</taxon>
    </lineage>
</organism>
<evidence type="ECO:0000313" key="1">
    <source>
        <dbReference type="EMBL" id="SDN14993.1"/>
    </source>
</evidence>
<keyword evidence="2" id="KW-1185">Reference proteome</keyword>
<name>A0A1G9Z2M3_9HYPH</name>
<dbReference type="InterPro" id="IPR021333">
    <property type="entry name" value="DUF2946"/>
</dbReference>
<reference evidence="2" key="1">
    <citation type="submission" date="2016-10" db="EMBL/GenBank/DDBJ databases">
        <authorList>
            <person name="Varghese N."/>
            <person name="Submissions S."/>
        </authorList>
    </citation>
    <scope>NUCLEOTIDE SEQUENCE [LARGE SCALE GENOMIC DNA]</scope>
    <source>
        <strain evidence="2">BL47</strain>
    </source>
</reference>
<dbReference type="STRING" id="582672.SAMN05216360_10659"/>